<gene>
    <name evidence="1" type="ORF">HELGO_WM1403</name>
</gene>
<sequence>MVKKLLKKVFFWNRLSSIRKERIKSIFGFYTSRIVNPSNMDITDIEVAIFFADELEKKYQIEQWLEVLNFLNSQKKILFVVKDRKILHWLQDKSNFTIVYYQNLESLTTFYSENNIKVVLYVNNGLRNFHSLINSRALHIHINHGESDKTSTISNQVKSYDYSFVVGNAAYDKYEQNLLKKDMHQFIRIGRPQLDFVGKSNLNINAVVSKKVILYAPTWEGNYSSMNFSSLAQYGLNIVLKLLSSSEYYLVYKPHPTMGIRDVYIKEINNKIIKLIANSTQGKVILEGDINAIYNSIDLAIFDNSAVAIDYLCIGKPMLMTDMFSHIKDRVSEPIISRASRLLSDRNLDKLLLIIDEELKNDTLYSERNRIKEYFLGNYDYSKKESSRLFVSKVKEACIERDMLLDRLK</sequence>
<dbReference type="InterPro" id="IPR043148">
    <property type="entry name" value="TagF_C"/>
</dbReference>
<dbReference type="AlphaFoldDB" id="A0A6S6TYZ4"/>
<dbReference type="GO" id="GO:0047355">
    <property type="term" value="F:CDP-glycerol glycerophosphotransferase activity"/>
    <property type="evidence" value="ECO:0007669"/>
    <property type="project" value="InterPro"/>
</dbReference>
<accession>A0A6S6TYZ4</accession>
<protein>
    <submittedName>
        <fullName evidence="1">Uncharacterized protein</fullName>
    </submittedName>
</protein>
<name>A0A6S6TYZ4_9BACT</name>
<dbReference type="InterPro" id="IPR007554">
    <property type="entry name" value="Glycerophosphate_synth"/>
</dbReference>
<organism evidence="1">
    <name type="scientific">uncultured Sulfurovum sp</name>
    <dbReference type="NCBI Taxonomy" id="269237"/>
    <lineage>
        <taxon>Bacteria</taxon>
        <taxon>Pseudomonadati</taxon>
        <taxon>Campylobacterota</taxon>
        <taxon>Epsilonproteobacteria</taxon>
        <taxon>Campylobacterales</taxon>
        <taxon>Sulfurovaceae</taxon>
        <taxon>Sulfurovum</taxon>
        <taxon>environmental samples</taxon>
    </lineage>
</organism>
<dbReference type="GO" id="GO:0016020">
    <property type="term" value="C:membrane"/>
    <property type="evidence" value="ECO:0007669"/>
    <property type="project" value="InterPro"/>
</dbReference>
<dbReference type="SUPFAM" id="SSF53756">
    <property type="entry name" value="UDP-Glycosyltransferase/glycogen phosphorylase"/>
    <property type="match status" value="1"/>
</dbReference>
<proteinExistence type="predicted"/>
<reference evidence="1" key="1">
    <citation type="submission" date="2020-01" db="EMBL/GenBank/DDBJ databases">
        <authorList>
            <person name="Meier V. D."/>
            <person name="Meier V D."/>
        </authorList>
    </citation>
    <scope>NUCLEOTIDE SEQUENCE</scope>
    <source>
        <strain evidence="1">HLG_WM_MAG_06</strain>
    </source>
</reference>
<dbReference type="Gene3D" id="3.40.50.12580">
    <property type="match status" value="1"/>
</dbReference>
<dbReference type="EMBL" id="CACVAP010000093">
    <property type="protein sequence ID" value="CAA6819729.1"/>
    <property type="molecule type" value="Genomic_DNA"/>
</dbReference>
<evidence type="ECO:0000313" key="1">
    <source>
        <dbReference type="EMBL" id="CAA6819729.1"/>
    </source>
</evidence>
<dbReference type="Pfam" id="PF04464">
    <property type="entry name" value="Glyphos_transf"/>
    <property type="match status" value="1"/>
</dbReference>